<dbReference type="Proteomes" id="UP000000637">
    <property type="component" value="Chromosome"/>
</dbReference>
<keyword evidence="2" id="KW-0449">Lipoprotein</keyword>
<keyword evidence="1" id="KW-0732">Signal</keyword>
<proteinExistence type="predicted"/>
<dbReference type="KEGG" id="aau:AAur_4138"/>
<dbReference type="eggNOG" id="ENOG502ZPNR">
    <property type="taxonomic scope" value="Bacteria"/>
</dbReference>
<dbReference type="RefSeq" id="WP_011776729.1">
    <property type="nucleotide sequence ID" value="NC_008711.1"/>
</dbReference>
<evidence type="ECO:0000313" key="2">
    <source>
        <dbReference type="EMBL" id="ABM09153.1"/>
    </source>
</evidence>
<accession>A1RC43</accession>
<sequence length="240" mass="23937">MKYSLIGLGASTLMVVALTACGGGTAAAPASAPASETATATPTPAKQYTNEELVALVKQIKASDGSSPAVLSGEELLDQFDPITDTFGKVAVEPAGCKDLGNLGVPQPVAGSTTVGTARTKTNDFFSNVSLTSGVDVALLQENVDTRKSQAEACKKVTFTAEGQSVTTSTEKVDGVGSVPGTAAFKTLMVTPDGKTGAIYTAHVIKDGVLISATSSGTEGAVGGPEAAGALLDQAAALIK</sequence>
<dbReference type="HOGENOM" id="CLU_096338_0_0_11"/>
<dbReference type="OrthoDB" id="4954780at2"/>
<reference evidence="2 3" key="1">
    <citation type="journal article" date="2006" name="PLoS Genet.">
        <title>Secrets of soil survival revealed by the genome sequence of Arthrobacter aurescens TC1.</title>
        <authorList>
            <person name="Mongodin E.F."/>
            <person name="Shapir N."/>
            <person name="Daugherty S.C."/>
            <person name="DeBoy R.T."/>
            <person name="Emerson J.B."/>
            <person name="Shvartzbeyn A."/>
            <person name="Radune D."/>
            <person name="Vamathevan J."/>
            <person name="Riggs F."/>
            <person name="Grinberg V."/>
            <person name="Khouri H."/>
            <person name="Wackett L.P."/>
            <person name="Nelson K.E."/>
            <person name="Sadowsky M.J."/>
        </authorList>
    </citation>
    <scope>NUCLEOTIDE SEQUENCE [LARGE SCALE GENOMIC DNA]</scope>
    <source>
        <strain evidence="2 3">TC1</strain>
    </source>
</reference>
<name>A1RC43_PAEAT</name>
<dbReference type="PROSITE" id="PS51257">
    <property type="entry name" value="PROKAR_LIPOPROTEIN"/>
    <property type="match status" value="1"/>
</dbReference>
<evidence type="ECO:0000256" key="1">
    <source>
        <dbReference type="SAM" id="SignalP"/>
    </source>
</evidence>
<feature type="chain" id="PRO_5038870505" evidence="1">
    <location>
        <begin position="23"/>
        <end position="240"/>
    </location>
</feature>
<feature type="signal peptide" evidence="1">
    <location>
        <begin position="1"/>
        <end position="22"/>
    </location>
</feature>
<dbReference type="AlphaFoldDB" id="A1RC43"/>
<keyword evidence="3" id="KW-1185">Reference proteome</keyword>
<protein>
    <submittedName>
        <fullName evidence="2">Lipoprotein</fullName>
    </submittedName>
</protein>
<evidence type="ECO:0000313" key="3">
    <source>
        <dbReference type="Proteomes" id="UP000000637"/>
    </source>
</evidence>
<organism evidence="2 3">
    <name type="scientific">Paenarthrobacter aurescens (strain TC1)</name>
    <dbReference type="NCBI Taxonomy" id="290340"/>
    <lineage>
        <taxon>Bacteria</taxon>
        <taxon>Bacillati</taxon>
        <taxon>Actinomycetota</taxon>
        <taxon>Actinomycetes</taxon>
        <taxon>Micrococcales</taxon>
        <taxon>Micrococcaceae</taxon>
        <taxon>Paenarthrobacter</taxon>
    </lineage>
</organism>
<gene>
    <name evidence="2" type="ordered locus">AAur_4138</name>
</gene>
<dbReference type="EMBL" id="CP000474">
    <property type="protein sequence ID" value="ABM09153.1"/>
    <property type="molecule type" value="Genomic_DNA"/>
</dbReference>